<dbReference type="EC" id="2.7.1.17" evidence="8 9"/>
<comment type="catalytic activity">
    <reaction evidence="8 9">
        <text>D-xylulose + ATP = D-xylulose 5-phosphate + ADP + H(+)</text>
        <dbReference type="Rhea" id="RHEA:10964"/>
        <dbReference type="ChEBI" id="CHEBI:15378"/>
        <dbReference type="ChEBI" id="CHEBI:17140"/>
        <dbReference type="ChEBI" id="CHEBI:30616"/>
        <dbReference type="ChEBI" id="CHEBI:57737"/>
        <dbReference type="ChEBI" id="CHEBI:456216"/>
        <dbReference type="EC" id="2.7.1.17"/>
    </reaction>
</comment>
<dbReference type="InterPro" id="IPR043129">
    <property type="entry name" value="ATPase_NBD"/>
</dbReference>
<organism evidence="12 13">
    <name type="scientific">Pantoea ananatis (strain LMG 20103)</name>
    <dbReference type="NCBI Taxonomy" id="706191"/>
    <lineage>
        <taxon>Bacteria</taxon>
        <taxon>Pseudomonadati</taxon>
        <taxon>Pseudomonadota</taxon>
        <taxon>Gammaproteobacteria</taxon>
        <taxon>Enterobacterales</taxon>
        <taxon>Erwiniaceae</taxon>
        <taxon>Pantoea</taxon>
    </lineage>
</organism>
<dbReference type="InterPro" id="IPR050406">
    <property type="entry name" value="FGGY_Carb_Kinase"/>
</dbReference>
<dbReference type="PROSITE" id="PS00933">
    <property type="entry name" value="FGGY_KINASES_1"/>
    <property type="match status" value="1"/>
</dbReference>
<dbReference type="GO" id="GO:0005524">
    <property type="term" value="F:ATP binding"/>
    <property type="evidence" value="ECO:0007669"/>
    <property type="project" value="UniProtKB-UniRule"/>
</dbReference>
<evidence type="ECO:0000259" key="10">
    <source>
        <dbReference type="Pfam" id="PF00370"/>
    </source>
</evidence>
<dbReference type="AlphaFoldDB" id="D4GJ73"/>
<gene>
    <name evidence="8 9 12" type="primary">xylB</name>
    <name evidence="12" type="ordered locus">PANA_2656</name>
</gene>
<keyword evidence="2 8" id="KW-0859">Xylose metabolism</keyword>
<evidence type="ECO:0000256" key="2">
    <source>
        <dbReference type="ARBA" id="ARBA00022629"/>
    </source>
</evidence>
<dbReference type="CDD" id="cd07808">
    <property type="entry name" value="ASKHA_NBD_FGGY_EcXK-like"/>
    <property type="match status" value="1"/>
</dbReference>
<evidence type="ECO:0000256" key="7">
    <source>
        <dbReference type="ARBA" id="ARBA00023277"/>
    </source>
</evidence>
<evidence type="ECO:0000256" key="3">
    <source>
        <dbReference type="ARBA" id="ARBA00022679"/>
    </source>
</evidence>
<dbReference type="InterPro" id="IPR018485">
    <property type="entry name" value="FGGY_C"/>
</dbReference>
<keyword evidence="7 8" id="KW-0119">Carbohydrate metabolism</keyword>
<reference evidence="12 13" key="1">
    <citation type="journal article" date="2010" name="J. Bacteriol.">
        <title>Genome sequence of Pantoea ananatis LMG20103, the causative agent of Eucalyptus blight and dieback.</title>
        <authorList>
            <person name="De Maayer P."/>
            <person name="Chan W.Y."/>
            <person name="Venter S.N."/>
            <person name="Toth I.K."/>
            <person name="Birch P.R."/>
            <person name="Joubert F."/>
            <person name="Coutinho T.A."/>
        </authorList>
    </citation>
    <scope>NUCLEOTIDE SEQUENCE [LARGE SCALE GENOMIC DNA]</scope>
    <source>
        <strain evidence="12 13">LMG 20103</strain>
    </source>
</reference>
<dbReference type="PANTHER" id="PTHR43095">
    <property type="entry name" value="SUGAR KINASE"/>
    <property type="match status" value="1"/>
</dbReference>
<dbReference type="PIRSF" id="PIRSF000538">
    <property type="entry name" value="GlpK"/>
    <property type="match status" value="1"/>
</dbReference>
<dbReference type="GO" id="GO:0004856">
    <property type="term" value="F:D-xylulokinase activity"/>
    <property type="evidence" value="ECO:0007669"/>
    <property type="project" value="UniProtKB-UniRule"/>
</dbReference>
<dbReference type="HAMAP" id="MF_02220">
    <property type="entry name" value="XylB"/>
    <property type="match status" value="1"/>
</dbReference>
<dbReference type="Proteomes" id="UP000001702">
    <property type="component" value="Chromosome"/>
</dbReference>
<feature type="domain" description="Carbohydrate kinase FGGY C-terminal" evidence="11">
    <location>
        <begin position="269"/>
        <end position="454"/>
    </location>
</feature>
<evidence type="ECO:0000256" key="5">
    <source>
        <dbReference type="ARBA" id="ARBA00022777"/>
    </source>
</evidence>
<feature type="active site" description="Proton acceptor" evidence="8">
    <location>
        <position position="252"/>
    </location>
</feature>
<evidence type="ECO:0000256" key="9">
    <source>
        <dbReference type="RuleBase" id="RU364073"/>
    </source>
</evidence>
<feature type="site" description="Important for activity" evidence="8">
    <location>
        <position position="22"/>
    </location>
</feature>
<evidence type="ECO:0000313" key="12">
    <source>
        <dbReference type="EMBL" id="ADD77823.1"/>
    </source>
</evidence>
<dbReference type="InterPro" id="IPR018484">
    <property type="entry name" value="FGGY_N"/>
</dbReference>
<dbReference type="InterPro" id="IPR018483">
    <property type="entry name" value="Carb_kinase_FGGY_CS"/>
</dbReference>
<evidence type="ECO:0000313" key="13">
    <source>
        <dbReference type="Proteomes" id="UP000001702"/>
    </source>
</evidence>
<dbReference type="GO" id="GO:0042732">
    <property type="term" value="P:D-xylose metabolic process"/>
    <property type="evidence" value="ECO:0007669"/>
    <property type="project" value="UniProtKB-KW"/>
</dbReference>
<keyword evidence="13" id="KW-1185">Reference proteome</keyword>
<protein>
    <recommendedName>
        <fullName evidence="8 9">Xylulose kinase</fullName>
        <shortName evidence="8 9">Xylulokinase</shortName>
        <ecNumber evidence="8 9">2.7.1.17</ecNumber>
    </recommendedName>
</protein>
<name>D4GJ73_PANAM</name>
<dbReference type="GO" id="GO:0005998">
    <property type="term" value="P:xylulose catabolic process"/>
    <property type="evidence" value="ECO:0007669"/>
    <property type="project" value="UniProtKB-UniRule"/>
</dbReference>
<dbReference type="InterPro" id="IPR006000">
    <property type="entry name" value="Xylulokinase"/>
</dbReference>
<dbReference type="HOGENOM" id="CLU_009281_3_0_6"/>
<sequence>MASPARTTAGRSLGANMYLGIDIGTSELKALIVNAQGEIVASEHAALAVQRPHPHWAEQDPHDWWRACHQVITRLRQQAPLAWSAIEAIGLSGQMHGAVLLDEQGEVLRPCILWNDTRSAAECHWLGQHHPEIMHLSSNMIMPGFTAPKLCWVARHEPDCFRRISKVLLPKDYLRWRLTGRFVTDPSDAAGTLWLDVAKRDWSAALLSATGMRRDQMPALVEGNAVSGTLRPAIADEWGLSSSVIIAGGGGDNATSAVGVGAVNPGDAFISLGTSGVIFVVNDRLQADPQSGVHAFCHALPDRWHQMSVMLSAASCLRWLCQLLSVSENQLLEEIAALGPAQKQQAPLFLPYLSGERTPHNDPDATGAFFYLRHETQRALLGYAVLEGVAFGLADGLTVLGEGRRAITQFSLTGGGARSSLWAQLIADVLTLPVVTHPASASGALGAARLAWLAAGGDEAQVCLKPPIQARFLPNPEVRQGLQQRLAQFRELYRQHSQSRSLA</sequence>
<dbReference type="Pfam" id="PF00370">
    <property type="entry name" value="FGGY_N"/>
    <property type="match status" value="1"/>
</dbReference>
<dbReference type="EMBL" id="CP001875">
    <property type="protein sequence ID" value="ADD77823.1"/>
    <property type="molecule type" value="Genomic_DNA"/>
</dbReference>
<feature type="domain" description="Carbohydrate kinase FGGY N-terminal" evidence="10">
    <location>
        <begin position="17"/>
        <end position="259"/>
    </location>
</feature>
<dbReference type="STRING" id="706191.PANA_2656"/>
<comment type="function">
    <text evidence="8">Catalyzes the phosphorylation of D-xylulose to D-xylulose 5-phosphate.</text>
</comment>
<evidence type="ECO:0000256" key="8">
    <source>
        <dbReference type="HAMAP-Rule" id="MF_02220"/>
    </source>
</evidence>
<keyword evidence="3 8" id="KW-0808">Transferase</keyword>
<evidence type="ECO:0000256" key="1">
    <source>
        <dbReference type="ARBA" id="ARBA00009156"/>
    </source>
</evidence>
<evidence type="ECO:0000256" key="6">
    <source>
        <dbReference type="ARBA" id="ARBA00022840"/>
    </source>
</evidence>
<dbReference type="SUPFAM" id="SSF53067">
    <property type="entry name" value="Actin-like ATPase domain"/>
    <property type="match status" value="2"/>
</dbReference>
<dbReference type="eggNOG" id="COG1070">
    <property type="taxonomic scope" value="Bacteria"/>
</dbReference>
<comment type="similarity">
    <text evidence="1 8 9">Belongs to the FGGY kinase family.</text>
</comment>
<dbReference type="PANTHER" id="PTHR43095:SF6">
    <property type="entry name" value="XYLULOSE KINASE"/>
    <property type="match status" value="1"/>
</dbReference>
<keyword evidence="6 8" id="KW-0067">ATP-binding</keyword>
<proteinExistence type="inferred from homology"/>
<keyword evidence="4 8" id="KW-0547">Nucleotide-binding</keyword>
<evidence type="ECO:0000259" key="11">
    <source>
        <dbReference type="Pfam" id="PF02782"/>
    </source>
</evidence>
<accession>D4GJ73</accession>
<dbReference type="Pfam" id="PF02782">
    <property type="entry name" value="FGGY_C"/>
    <property type="match status" value="1"/>
</dbReference>
<dbReference type="NCBIfam" id="TIGR01312">
    <property type="entry name" value="XylB"/>
    <property type="match status" value="1"/>
</dbReference>
<dbReference type="Gene3D" id="3.30.420.40">
    <property type="match status" value="2"/>
</dbReference>
<dbReference type="KEGG" id="pam:PANA_2656"/>
<evidence type="ECO:0000256" key="4">
    <source>
        <dbReference type="ARBA" id="ARBA00022741"/>
    </source>
</evidence>
<dbReference type="InterPro" id="IPR000577">
    <property type="entry name" value="Carb_kinase_FGGY"/>
</dbReference>
<feature type="binding site" evidence="8">
    <location>
        <begin position="95"/>
        <end position="96"/>
    </location>
    <ligand>
        <name>substrate</name>
    </ligand>
</feature>
<keyword evidence="5 8" id="KW-0418">Kinase</keyword>